<feature type="site" description="Cleavage; by viral protease" evidence="1">
    <location>
        <begin position="157"/>
        <end position="158"/>
    </location>
</feature>
<dbReference type="GO" id="GO:0042025">
    <property type="term" value="C:host cell nucleus"/>
    <property type="evidence" value="ECO:0007669"/>
    <property type="project" value="UniProtKB-SubCell"/>
</dbReference>
<dbReference type="EMBL" id="KY996446">
    <property type="protein sequence ID" value="AVQ69333.1"/>
    <property type="molecule type" value="Genomic_DNA"/>
</dbReference>
<evidence type="ECO:0000313" key="9">
    <source>
        <dbReference type="EMBL" id="AVQ69468.1"/>
    </source>
</evidence>
<dbReference type="Proteomes" id="UP000318345">
    <property type="component" value="Segment"/>
</dbReference>
<dbReference type="HAMAP" id="MF_04049">
    <property type="entry name" value="ADV_CAP8"/>
    <property type="match status" value="1"/>
</dbReference>
<comment type="induction">
    <text evidence="1">Expressed in the late phase of the viral replicative cycle.</text>
</comment>
<evidence type="ECO:0000313" key="5">
    <source>
        <dbReference type="EMBL" id="AVQ69244.1"/>
    </source>
</evidence>
<feature type="modified residue" description="Phosphoserine; by host" evidence="1">
    <location>
        <position position="174"/>
    </location>
</feature>
<dbReference type="EMBL" id="KY996444">
    <property type="protein sequence ID" value="AVQ69244.1"/>
    <property type="molecule type" value="Genomic_DNA"/>
</dbReference>
<keyword evidence="1" id="KW-1048">Host nucleus</keyword>
<dbReference type="EMBL" id="KY996453">
    <property type="protein sequence ID" value="AVQ69648.1"/>
    <property type="molecule type" value="Genomic_DNA"/>
</dbReference>
<dbReference type="InterPro" id="IPR000646">
    <property type="entry name" value="Adeno_PVIII"/>
</dbReference>
<dbReference type="Proteomes" id="UP000317320">
    <property type="component" value="Genome"/>
</dbReference>
<evidence type="ECO:0000313" key="7">
    <source>
        <dbReference type="EMBL" id="AVQ69333.1"/>
    </source>
</evidence>
<gene>
    <name evidence="1 2" type="primary">L4</name>
</gene>
<evidence type="ECO:0000256" key="1">
    <source>
        <dbReference type="HAMAP-Rule" id="MF_04049"/>
    </source>
</evidence>
<evidence type="ECO:0000313" key="12">
    <source>
        <dbReference type="EMBL" id="AVQ69603.1"/>
    </source>
</evidence>
<dbReference type="Proteomes" id="UP000315631">
    <property type="component" value="Segment"/>
</dbReference>
<dbReference type="Proteomes" id="UP000316091">
    <property type="component" value="Segment"/>
</dbReference>
<dbReference type="Proteomes" id="UP000319372">
    <property type="component" value="Segment"/>
</dbReference>
<dbReference type="GO" id="GO:0019028">
    <property type="term" value="C:viral capsid"/>
    <property type="evidence" value="ECO:0007669"/>
    <property type="project" value="UniProtKB-UniRule"/>
</dbReference>
<comment type="subcellular location">
    <molecule>Hexon-linking protein-N</molecule>
    <subcellularLocation>
        <location evidence="1">Virion</location>
    </subcellularLocation>
    <text evidence="1">Located on the inner side of the capsid shell. Present in 120 copies per virion.</text>
</comment>
<evidence type="ECO:0000313" key="8">
    <source>
        <dbReference type="EMBL" id="AVQ69423.1"/>
    </source>
</evidence>
<dbReference type="EMBL" id="KY996452">
    <property type="protein sequence ID" value="AVQ69603.1"/>
    <property type="molecule type" value="Genomic_DNA"/>
</dbReference>
<keyword evidence="1" id="KW-0597">Phosphoprotein</keyword>
<comment type="miscellaneous">
    <text evidence="1">All late proteins expressed from the major late promoter are produced by alternative splicing and alternative polyadenylation of the same gene giving rise to non-overlapping ORFs. A leader sequence is present in the N-terminus of all these mRNAs and is recognized by the viral shutoff protein to provide expression although conventional translation via ribosome scanning from the cap has been shut off in the host cell.</text>
</comment>
<comment type="subcellular location">
    <molecule>Pre-hexon-linking protein VIII</molecule>
    <subcellularLocation>
        <location evidence="1">Host nucleus</location>
    </subcellularLocation>
</comment>
<dbReference type="Gene3D" id="6.10.250.1460">
    <property type="match status" value="1"/>
</dbReference>
<keyword evidence="1" id="KW-0426">Late protein</keyword>
<feature type="propeptide" id="PRO_5041022654" evidence="1">
    <location>
        <begin position="112"/>
        <end position="157"/>
    </location>
</feature>
<accession>A0A2L1F3B8</accession>
<dbReference type="Proteomes" id="UP000318718">
    <property type="component" value="Genome"/>
</dbReference>
<dbReference type="Proteomes" id="UP000319420">
    <property type="component" value="Segment"/>
</dbReference>
<feature type="modified residue" description="Phosphothreonine; by host" evidence="1">
    <location>
        <position position="64"/>
    </location>
</feature>
<dbReference type="Pfam" id="PF01310">
    <property type="entry name" value="Adeno_PVIII"/>
    <property type="match status" value="1"/>
</dbReference>
<dbReference type="EMBL" id="KY996451">
    <property type="protein sequence ID" value="AVQ69558.1"/>
    <property type="molecule type" value="Genomic_DNA"/>
</dbReference>
<comment type="subunit">
    <text evidence="1">Interacts with the peripentonal hexons as well as the hexons in the facets. Part of a complex composed of the core-capsid bridging protein, the endosome lysis protein VI and the hexon-linking protein VIII; these interactions bridge the virus core to the capsid.</text>
</comment>
<dbReference type="Proteomes" id="UP000320357">
    <property type="component" value="Segment"/>
</dbReference>
<feature type="site" description="Cleavage; by viral protease" evidence="1">
    <location>
        <begin position="111"/>
        <end position="112"/>
    </location>
</feature>
<comment type="function">
    <text evidence="1">Hexon-linking protein-C: Structural component of the virion that acts as a cement protein on the capsid interior and which glue the peripentonal hexons and group-of-nine hexons together.</text>
</comment>
<dbReference type="Proteomes" id="UP000320714">
    <property type="component" value="Segment"/>
</dbReference>
<comment type="function">
    <text evidence="1">Hexon-linking protein-N: Structural component of the virion that acts as a cement protein on the capsid interior and which glue the peripentonal hexons and group-of-nine hexons together.</text>
</comment>
<evidence type="ECO:0000313" key="6">
    <source>
        <dbReference type="EMBL" id="AVQ69288.1"/>
    </source>
</evidence>
<feature type="peptide" id="PRO_5041022653" description="Hexon-linking protein-C" evidence="1">
    <location>
        <begin position="158"/>
        <end position="227"/>
    </location>
</feature>
<keyword evidence="1" id="KW-0946">Virion</keyword>
<dbReference type="GO" id="GO:0031423">
    <property type="term" value="F:hexon binding"/>
    <property type="evidence" value="ECO:0007669"/>
    <property type="project" value="InterPro"/>
</dbReference>
<dbReference type="EMBL" id="MF002042">
    <property type="protein sequence ID" value="AVD49606.1"/>
    <property type="molecule type" value="Genomic_DNA"/>
</dbReference>
<comment type="PTM">
    <text evidence="1">Cleaved by the viral protease during virion maturation. May cause the middle segment to be shed from the capsid.</text>
</comment>
<comment type="similarity">
    <text evidence="1">Belongs to the adenoviridae hexon-linking protein family.</text>
</comment>
<feature type="peptide" id="PRO_5041022657" description="Hexon-linking protein-N" evidence="1">
    <location>
        <begin position="1"/>
        <end position="111"/>
    </location>
</feature>
<protein>
    <recommendedName>
        <fullName evidence="1">Pre-hexon-linking protein VIII</fullName>
    </recommendedName>
    <alternativeName>
        <fullName evidence="1">Pre-protein VIII</fullName>
        <shortName evidence="1">pVIII</shortName>
    </alternativeName>
    <component>
        <recommendedName>
            <fullName evidence="1">Hexon-linking protein-N</fullName>
        </recommendedName>
        <alternativeName>
            <fullName evidence="1">12.1 kDa protein VIII</fullName>
        </alternativeName>
        <alternativeName>
            <fullName evidence="1">Protein VIII-N</fullName>
        </alternativeName>
    </component>
    <component>
        <recommendedName>
            <fullName evidence="1">Hexon-linking protein-C</fullName>
        </recommendedName>
        <alternativeName>
            <fullName evidence="1">7.6 kDa protein VIII</fullName>
        </alternativeName>
        <alternativeName>
            <fullName evidence="1">Protein VIII-C</fullName>
        </alternativeName>
    </component>
</protein>
<evidence type="ECO:0000313" key="3">
    <source>
        <dbReference type="EMBL" id="AVQ69155.1"/>
    </source>
</evidence>
<dbReference type="EMBL" id="KY996450">
    <property type="protein sequence ID" value="AVQ69513.1"/>
    <property type="molecule type" value="Genomic_DNA"/>
</dbReference>
<feature type="chain" id="PRO_5041022659" description="Pre-hexon-linking protein VIII" evidence="1">
    <location>
        <begin position="1"/>
        <end position="227"/>
    </location>
</feature>
<dbReference type="EMBL" id="KY996449">
    <property type="protein sequence ID" value="AVQ69468.1"/>
    <property type="molecule type" value="Genomic_DNA"/>
</dbReference>
<dbReference type="Proteomes" id="UP000319946">
    <property type="component" value="Segment"/>
</dbReference>
<evidence type="ECO:0000313" key="4">
    <source>
        <dbReference type="EMBL" id="AVQ69199.1"/>
    </source>
</evidence>
<evidence type="ECO:0000313" key="11">
    <source>
        <dbReference type="EMBL" id="AVQ69558.1"/>
    </source>
</evidence>
<evidence type="ECO:0000313" key="13">
    <source>
        <dbReference type="EMBL" id="AVQ69648.1"/>
    </source>
</evidence>
<proteinExistence type="evidence at transcript level"/>
<sequence>MSKEIPTPYMWSYQPQMGLAAGAAQDYSTRMNWLSAGPGMISRVNDIRAHRNQILLKQSALTATPRNHLNPRNWPATLVYQEIPQPTTVLLPRDAQAEVQLTNSGVQLAGGATLCRHHPPQGIKRLVIRGRGTQLNDEVVSSSLGLRPDGVFQIAGSGRSSFTPRQAVLTLESSSSQPRSGGIGTLQFVEEFTPSVYFNPFSGSPGHYPDEFIPNFDAISESVDGYD</sequence>
<reference evidence="2" key="1">
    <citation type="journal article" date="2018" name="Emerg. Infect. Dis.">
        <title>Adenovirus Type 4 Respiratory Infections among Civilian Adults, Northeastern United States, 2011-20151.</title>
        <authorList>
            <person name="Kajon A.E."/>
            <person name="Lamson D.M."/>
            <person name="Bair C.R."/>
            <person name="Lu X."/>
            <person name="Landry M.L."/>
            <person name="Menegus M."/>
            <person name="Erdman D.D."/>
            <person name="St George K."/>
        </authorList>
    </citation>
    <scope>NUCLEOTIDE SEQUENCE [LARGE SCALE GENOMIC DNA]</scope>
    <source>
        <strain evidence="4">E/USA/38662/2014/P4H4F4</strain>
        <strain evidence="10">HAdV-E/USA/12752/2012/P4H4F4</strain>
        <strain evidence="11">HAdV-E/USA/27440/2012/P4H4F4</strain>
        <strain evidence="6">HAdV-E/USA/33430/2014/P4H4F4</strain>
        <strain evidence="7">HAdV-E/USA/3477/2015/P4H4F4</strain>
        <strain evidence="8">HAdV-E/USA/4876/2014/P4H4F4</strain>
        <strain evidence="9">HAdV-E/USA/5497/2013/P4H4F4</strain>
        <strain evidence="3">HAdV-E/USA/9111/2014/P4H4F4</strain>
        <strain evidence="12">HAdVE/Japan/J1007/1981/P4H4F4</strain>
        <strain evidence="13">HAdVE/USA_Connecticut/TB071911/2011/P4H4F4</strain>
        <strain evidence="2">HAdVE/USA_New York/1418/2015/P4H4F4</strain>
        <strain evidence="5">HAdVE/USA_New York/38813/2014/P4H4F4</strain>
    </source>
</reference>
<comment type="subcellular location">
    <molecule>Hexon-linking protein-C</molecule>
    <subcellularLocation>
        <location evidence="1">Virion</location>
    </subcellularLocation>
    <text evidence="1">Located on the inner side of the capsid shell. Present in 120 copies per virion.</text>
</comment>
<evidence type="ECO:0000313" key="10">
    <source>
        <dbReference type="EMBL" id="AVQ69513.1"/>
    </source>
</evidence>
<keyword evidence="1" id="KW-0167">Capsid protein</keyword>
<dbReference type="EMBL" id="KY996445">
    <property type="protein sequence ID" value="AVQ69288.1"/>
    <property type="molecule type" value="Genomic_DNA"/>
</dbReference>
<comment type="caution">
    <text evidence="1">Lacks conserved residue(s) required for the propagation of feature annotation.</text>
</comment>
<organism evidence="2">
    <name type="scientific">Human mastadenovirus E</name>
    <dbReference type="NCBI Taxonomy" id="130308"/>
    <lineage>
        <taxon>Viruses</taxon>
        <taxon>Varidnaviria</taxon>
        <taxon>Bamfordvirae</taxon>
        <taxon>Preplasmiviricota</taxon>
        <taxon>Polisuviricotina</taxon>
        <taxon>Pharingeaviricetes</taxon>
        <taxon>Rowavirales</taxon>
        <taxon>Adenoviridae</taxon>
        <taxon>Mastadenovirus</taxon>
        <taxon>Mastadenovirus exoticum</taxon>
    </lineage>
</organism>
<name>A0A2L1F3B8_9ADEN</name>
<dbReference type="EMBL" id="KY996443">
    <property type="protein sequence ID" value="AVQ69199.1"/>
    <property type="molecule type" value="Genomic_DNA"/>
</dbReference>
<dbReference type="Proteomes" id="UP000319048">
    <property type="component" value="Segment"/>
</dbReference>
<dbReference type="Proteomes" id="UP000318945">
    <property type="component" value="Segment"/>
</dbReference>
<dbReference type="EMBL" id="KY996448">
    <property type="protein sequence ID" value="AVQ69423.1"/>
    <property type="molecule type" value="Genomic_DNA"/>
</dbReference>
<dbReference type="EMBL" id="KY996442">
    <property type="protein sequence ID" value="AVQ69155.1"/>
    <property type="molecule type" value="Genomic_DNA"/>
</dbReference>
<evidence type="ECO:0000313" key="2">
    <source>
        <dbReference type="EMBL" id="AVD49606.1"/>
    </source>
</evidence>